<dbReference type="AlphaFoldDB" id="X1D5Y5"/>
<organism evidence="1">
    <name type="scientific">marine sediment metagenome</name>
    <dbReference type="NCBI Taxonomy" id="412755"/>
    <lineage>
        <taxon>unclassified sequences</taxon>
        <taxon>metagenomes</taxon>
        <taxon>ecological metagenomes</taxon>
    </lineage>
</organism>
<comment type="caution">
    <text evidence="1">The sequence shown here is derived from an EMBL/GenBank/DDBJ whole genome shotgun (WGS) entry which is preliminary data.</text>
</comment>
<name>X1D5Y5_9ZZZZ</name>
<gene>
    <name evidence="1" type="ORF">S01H4_56779</name>
</gene>
<evidence type="ECO:0008006" key="2">
    <source>
        <dbReference type="Google" id="ProtNLM"/>
    </source>
</evidence>
<feature type="non-terminal residue" evidence="1">
    <location>
        <position position="1"/>
    </location>
</feature>
<accession>X1D5Y5</accession>
<protein>
    <recommendedName>
        <fullName evidence="2">Valyl-tRNA synthetase tRNA-binding arm domain-containing protein</fullName>
    </recommendedName>
</protein>
<proteinExistence type="predicted"/>
<dbReference type="EMBL" id="BART01032944">
    <property type="protein sequence ID" value="GAH16166.1"/>
    <property type="molecule type" value="Genomic_DNA"/>
</dbReference>
<sequence length="50" mass="6071">EGMKRDTSMRINGIKKDRSLTPQEKQKKIQEEVDRYKKEMEDVLKEFKLD</sequence>
<evidence type="ECO:0000313" key="1">
    <source>
        <dbReference type="EMBL" id="GAH16166.1"/>
    </source>
</evidence>
<reference evidence="1" key="1">
    <citation type="journal article" date="2014" name="Front. Microbiol.">
        <title>High frequency of phylogenetically diverse reductive dehalogenase-homologous genes in deep subseafloor sedimentary metagenomes.</title>
        <authorList>
            <person name="Kawai M."/>
            <person name="Futagami T."/>
            <person name="Toyoda A."/>
            <person name="Takaki Y."/>
            <person name="Nishi S."/>
            <person name="Hori S."/>
            <person name="Arai W."/>
            <person name="Tsubouchi T."/>
            <person name="Morono Y."/>
            <person name="Uchiyama I."/>
            <person name="Ito T."/>
            <person name="Fujiyama A."/>
            <person name="Inagaki F."/>
            <person name="Takami H."/>
        </authorList>
    </citation>
    <scope>NUCLEOTIDE SEQUENCE</scope>
    <source>
        <strain evidence="1">Expedition CK06-06</strain>
    </source>
</reference>